<keyword evidence="1" id="KW-1133">Transmembrane helix</keyword>
<evidence type="ECO:0000313" key="2">
    <source>
        <dbReference type="EMBL" id="MBX71294.1"/>
    </source>
</evidence>
<evidence type="ECO:0000256" key="1">
    <source>
        <dbReference type="SAM" id="Phobius"/>
    </source>
</evidence>
<feature type="transmembrane region" description="Helical" evidence="1">
    <location>
        <begin position="18"/>
        <end position="43"/>
    </location>
</feature>
<protein>
    <submittedName>
        <fullName evidence="2">Uncharacterized protein</fullName>
    </submittedName>
</protein>
<accession>A0A2P2QWM3</accession>
<dbReference type="EMBL" id="GGEC01090810">
    <property type="protein sequence ID" value="MBX71294.1"/>
    <property type="molecule type" value="Transcribed_RNA"/>
</dbReference>
<keyword evidence="1" id="KW-0812">Transmembrane</keyword>
<proteinExistence type="predicted"/>
<dbReference type="AlphaFoldDB" id="A0A2P2QWM3"/>
<keyword evidence="1" id="KW-0472">Membrane</keyword>
<sequence>MQGGIIEVHLFSQGKKHLFVILFPVSLFFHLYYGHLILFLLFFHSVIA</sequence>
<organism evidence="2">
    <name type="scientific">Rhizophora mucronata</name>
    <name type="common">Asiatic mangrove</name>
    <dbReference type="NCBI Taxonomy" id="61149"/>
    <lineage>
        <taxon>Eukaryota</taxon>
        <taxon>Viridiplantae</taxon>
        <taxon>Streptophyta</taxon>
        <taxon>Embryophyta</taxon>
        <taxon>Tracheophyta</taxon>
        <taxon>Spermatophyta</taxon>
        <taxon>Magnoliopsida</taxon>
        <taxon>eudicotyledons</taxon>
        <taxon>Gunneridae</taxon>
        <taxon>Pentapetalae</taxon>
        <taxon>rosids</taxon>
        <taxon>fabids</taxon>
        <taxon>Malpighiales</taxon>
        <taxon>Rhizophoraceae</taxon>
        <taxon>Rhizophora</taxon>
    </lineage>
</organism>
<reference evidence="2" key="1">
    <citation type="submission" date="2018-02" db="EMBL/GenBank/DDBJ databases">
        <title>Rhizophora mucronata_Transcriptome.</title>
        <authorList>
            <person name="Meera S.P."/>
            <person name="Sreeshan A."/>
            <person name="Augustine A."/>
        </authorList>
    </citation>
    <scope>NUCLEOTIDE SEQUENCE</scope>
    <source>
        <tissue evidence="2">Leaf</tissue>
    </source>
</reference>
<name>A0A2P2QWM3_RHIMU</name>